<evidence type="ECO:0000256" key="1">
    <source>
        <dbReference type="ARBA" id="ARBA00001933"/>
    </source>
</evidence>
<reference evidence="4 5" key="1">
    <citation type="submission" date="2018-05" db="EMBL/GenBank/DDBJ databases">
        <title>Genomic Encyclopedia of Type Strains, Phase IV (KMG-IV): sequencing the most valuable type-strain genomes for metagenomic binning, comparative biology and taxonomic classification.</title>
        <authorList>
            <person name="Goeker M."/>
        </authorList>
    </citation>
    <scope>NUCLEOTIDE SEQUENCE [LARGE SCALE GENOMIC DNA]</scope>
    <source>
        <strain evidence="4 5">DSM 6986</strain>
    </source>
</reference>
<organism evidence="4 5">
    <name type="scientific">Pseudaminobacter salicylatoxidans</name>
    <dbReference type="NCBI Taxonomy" id="93369"/>
    <lineage>
        <taxon>Bacteria</taxon>
        <taxon>Pseudomonadati</taxon>
        <taxon>Pseudomonadota</taxon>
        <taxon>Alphaproteobacteria</taxon>
        <taxon>Hyphomicrobiales</taxon>
        <taxon>Phyllobacteriaceae</taxon>
        <taxon>Pseudaminobacter</taxon>
    </lineage>
</organism>
<dbReference type="InterPro" id="IPR015421">
    <property type="entry name" value="PyrdxlP-dep_Trfase_major"/>
</dbReference>
<dbReference type="PANTHER" id="PTHR43713">
    <property type="entry name" value="GLUTAMATE-1-SEMIALDEHYDE 2,1-AMINOMUTASE"/>
    <property type="match status" value="1"/>
</dbReference>
<accession>A0A316C960</accession>
<dbReference type="EMBL" id="QGGG01000001">
    <property type="protein sequence ID" value="PWJ86355.1"/>
    <property type="molecule type" value="Genomic_DNA"/>
</dbReference>
<dbReference type="GO" id="GO:0008483">
    <property type="term" value="F:transaminase activity"/>
    <property type="evidence" value="ECO:0007669"/>
    <property type="project" value="InterPro"/>
</dbReference>
<dbReference type="PANTHER" id="PTHR43713:SF3">
    <property type="entry name" value="GLUTAMATE-1-SEMIALDEHYDE 2,1-AMINOMUTASE 1, CHLOROPLASTIC-RELATED"/>
    <property type="match status" value="1"/>
</dbReference>
<dbReference type="Pfam" id="PF00202">
    <property type="entry name" value="Aminotran_3"/>
    <property type="match status" value="1"/>
</dbReference>
<proteinExistence type="inferred from homology"/>
<dbReference type="AlphaFoldDB" id="A0A316C960"/>
<gene>
    <name evidence="4" type="ORF">C7441_101235</name>
</gene>
<protein>
    <submittedName>
        <fullName evidence="4">Glutamate-1-semialdehyde 2,1-aminomutase</fullName>
    </submittedName>
</protein>
<evidence type="ECO:0000256" key="3">
    <source>
        <dbReference type="RuleBase" id="RU003560"/>
    </source>
</evidence>
<dbReference type="GO" id="GO:0030170">
    <property type="term" value="F:pyridoxal phosphate binding"/>
    <property type="evidence" value="ECO:0007669"/>
    <property type="project" value="InterPro"/>
</dbReference>
<comment type="cofactor">
    <cofactor evidence="1">
        <name>pyridoxal 5'-phosphate</name>
        <dbReference type="ChEBI" id="CHEBI:597326"/>
    </cofactor>
</comment>
<evidence type="ECO:0000313" key="5">
    <source>
        <dbReference type="Proteomes" id="UP000245396"/>
    </source>
</evidence>
<dbReference type="SUPFAM" id="SSF53383">
    <property type="entry name" value="PLP-dependent transferases"/>
    <property type="match status" value="1"/>
</dbReference>
<name>A0A316C960_PSESE</name>
<keyword evidence="5" id="KW-1185">Reference proteome</keyword>
<dbReference type="InterPro" id="IPR005814">
    <property type="entry name" value="Aminotrans_3"/>
</dbReference>
<dbReference type="STRING" id="1192868.GCA_000304395_03812"/>
<sequence>MLKTYGNMAATEGGVSLARIASIRDAEATRFREARPKSEAAFGNGVEGFLDGVPMHWMNDWPTPFPIVVEKARDATITDIDGNKLADFCLGDTGSMFGHSPAPVAKAIRRQARRGLTYMLPSEDVLSLGELLVARFGLPYWQIATTASDANRFALRVARAVTDRPKILVFNGCYHGAVDETMVRLSDGKPINRPGLAGEFRDLTQNTKIVEFNDLPALEAALADGDVACVITEPVLTNCCMVLPEPGFHEGLRAITRRHGTLLLIDETHTISTGPGGYTRKYDLEPDLFVLGKPVAGGVPASVWGMSAELSRRYDAYNLRREPGHSGMGTTLSANPLQFAAMRAVLEEVMTEENYAHMEKLAGRLAKGLEDSIARHELAWHVQRVGARVEFICAPGPLKNGGDAEGAHASGLEAAIHVALVNRGVLIAPFHNMMLISPVTTKKQVDKLIAAFGDIAKALVA</sequence>
<evidence type="ECO:0000313" key="4">
    <source>
        <dbReference type="EMBL" id="PWJ86355.1"/>
    </source>
</evidence>
<evidence type="ECO:0000256" key="2">
    <source>
        <dbReference type="ARBA" id="ARBA00022898"/>
    </source>
</evidence>
<comment type="caution">
    <text evidence="4">The sequence shown here is derived from an EMBL/GenBank/DDBJ whole genome shotgun (WGS) entry which is preliminary data.</text>
</comment>
<keyword evidence="2 3" id="KW-0663">Pyridoxal phosphate</keyword>
<dbReference type="Proteomes" id="UP000245396">
    <property type="component" value="Unassembled WGS sequence"/>
</dbReference>
<comment type="similarity">
    <text evidence="3">Belongs to the class-III pyridoxal-phosphate-dependent aminotransferase family.</text>
</comment>
<dbReference type="NCBIfam" id="NF005453">
    <property type="entry name" value="PRK07046.1"/>
    <property type="match status" value="1"/>
</dbReference>
<dbReference type="Gene3D" id="3.40.640.10">
    <property type="entry name" value="Type I PLP-dependent aspartate aminotransferase-like (Major domain)"/>
    <property type="match status" value="1"/>
</dbReference>
<dbReference type="CDD" id="cd00610">
    <property type="entry name" value="OAT_like"/>
    <property type="match status" value="1"/>
</dbReference>
<dbReference type="InterPro" id="IPR015422">
    <property type="entry name" value="PyrdxlP-dep_Trfase_small"/>
</dbReference>
<dbReference type="InterPro" id="IPR015424">
    <property type="entry name" value="PyrdxlP-dep_Trfase"/>
</dbReference>
<dbReference type="Gene3D" id="3.90.1150.10">
    <property type="entry name" value="Aspartate Aminotransferase, domain 1"/>
    <property type="match status" value="1"/>
</dbReference>